<sequence length="135" mass="15036">MVCLLRLLLLPSSSCWDLRVLRRRRRGSRSVTVEGVSWCWRQCCSGQQVLHFVMVKESCGLWPGQAVIRMGHLHTVVLIGGSVILSSSKFIGEDYTEKSRLSVSGEKKTTVASVREVIMSQTQDCKRLVIVAADG</sequence>
<reference evidence="2" key="1">
    <citation type="submission" date="2017-07" db="EMBL/GenBank/DDBJ databases">
        <title>Taro Niue Genome Assembly and Annotation.</title>
        <authorList>
            <person name="Atibalentja N."/>
            <person name="Keating K."/>
            <person name="Fields C.J."/>
        </authorList>
    </citation>
    <scope>NUCLEOTIDE SEQUENCE</scope>
    <source>
        <strain evidence="2">Niue_2</strain>
        <tissue evidence="2">Leaf</tissue>
    </source>
</reference>
<name>A0A843XT17_COLES</name>
<comment type="caution">
    <text evidence="2">The sequence shown here is derived from an EMBL/GenBank/DDBJ whole genome shotgun (WGS) entry which is preliminary data.</text>
</comment>
<protein>
    <submittedName>
        <fullName evidence="2">Uncharacterized protein</fullName>
    </submittedName>
</protein>
<evidence type="ECO:0000313" key="3">
    <source>
        <dbReference type="Proteomes" id="UP000652761"/>
    </source>
</evidence>
<feature type="chain" id="PRO_5032523702" evidence="1">
    <location>
        <begin position="16"/>
        <end position="135"/>
    </location>
</feature>
<dbReference type="AlphaFoldDB" id="A0A843XT17"/>
<organism evidence="2 3">
    <name type="scientific">Colocasia esculenta</name>
    <name type="common">Wild taro</name>
    <name type="synonym">Arum esculentum</name>
    <dbReference type="NCBI Taxonomy" id="4460"/>
    <lineage>
        <taxon>Eukaryota</taxon>
        <taxon>Viridiplantae</taxon>
        <taxon>Streptophyta</taxon>
        <taxon>Embryophyta</taxon>
        <taxon>Tracheophyta</taxon>
        <taxon>Spermatophyta</taxon>
        <taxon>Magnoliopsida</taxon>
        <taxon>Liliopsida</taxon>
        <taxon>Araceae</taxon>
        <taxon>Aroideae</taxon>
        <taxon>Colocasieae</taxon>
        <taxon>Colocasia</taxon>
    </lineage>
</organism>
<keyword evidence="1" id="KW-0732">Signal</keyword>
<accession>A0A843XT17</accession>
<feature type="signal peptide" evidence="1">
    <location>
        <begin position="1"/>
        <end position="15"/>
    </location>
</feature>
<evidence type="ECO:0000256" key="1">
    <source>
        <dbReference type="SAM" id="SignalP"/>
    </source>
</evidence>
<dbReference type="EMBL" id="NMUH01012874">
    <property type="protein sequence ID" value="MQM22416.1"/>
    <property type="molecule type" value="Genomic_DNA"/>
</dbReference>
<gene>
    <name evidence="2" type="ORF">Taro_055468</name>
</gene>
<keyword evidence="3" id="KW-1185">Reference proteome</keyword>
<proteinExistence type="predicted"/>
<evidence type="ECO:0000313" key="2">
    <source>
        <dbReference type="EMBL" id="MQM22416.1"/>
    </source>
</evidence>
<dbReference type="Proteomes" id="UP000652761">
    <property type="component" value="Unassembled WGS sequence"/>
</dbReference>